<dbReference type="InterPro" id="IPR050712">
    <property type="entry name" value="NAD(P)H-dep_reductase"/>
</dbReference>
<dbReference type="STRING" id="908337.HMPREF9257_0426"/>
<name>E4KRC6_9LACT</name>
<dbReference type="EC" id="1.7.-.-" evidence="2"/>
<dbReference type="InterPro" id="IPR029039">
    <property type="entry name" value="Flavoprotein-like_sf"/>
</dbReference>
<gene>
    <name evidence="2" type="ORF">HMPREF9257_0426</name>
</gene>
<evidence type="ECO:0000313" key="3">
    <source>
        <dbReference type="Proteomes" id="UP000005990"/>
    </source>
</evidence>
<dbReference type="PANTHER" id="PTHR30543">
    <property type="entry name" value="CHROMATE REDUCTASE"/>
    <property type="match status" value="1"/>
</dbReference>
<dbReference type="Pfam" id="PF03358">
    <property type="entry name" value="FMN_red"/>
    <property type="match status" value="1"/>
</dbReference>
<dbReference type="EMBL" id="AENN01000018">
    <property type="protein sequence ID" value="EFR30528.1"/>
    <property type="molecule type" value="Genomic_DNA"/>
</dbReference>
<dbReference type="SUPFAM" id="SSF52218">
    <property type="entry name" value="Flavoproteins"/>
    <property type="match status" value="1"/>
</dbReference>
<evidence type="ECO:0000313" key="2">
    <source>
        <dbReference type="EMBL" id="EFR30528.1"/>
    </source>
</evidence>
<protein>
    <submittedName>
        <fullName evidence="2">Flavin reductase</fullName>
        <ecNumber evidence="2">1.7.-.-</ecNumber>
    </submittedName>
</protein>
<dbReference type="eggNOG" id="COG0431">
    <property type="taxonomic scope" value="Bacteria"/>
</dbReference>
<evidence type="ECO:0000259" key="1">
    <source>
        <dbReference type="Pfam" id="PF03358"/>
    </source>
</evidence>
<dbReference type="GO" id="GO:0016491">
    <property type="term" value="F:oxidoreductase activity"/>
    <property type="evidence" value="ECO:0007669"/>
    <property type="project" value="UniProtKB-KW"/>
</dbReference>
<dbReference type="Proteomes" id="UP000005990">
    <property type="component" value="Unassembled WGS sequence"/>
</dbReference>
<sequence>MSKIAIVTGTTREGRNNIQVAEFLLNYAKENVQGHEFELLDIKEFDLPRFEGNYIPGMLGGKYPDPKVQKWADKVSEFDGYVFVTPEYNKALSSSLKDALDHISGEFNNKAAAIVSYGGSLGLSANVFLRVILANFKLAVTSQQVQFSLNTDFVNMAEFKPADYHAGSLNMMFNEVTTWADALKTIR</sequence>
<dbReference type="PANTHER" id="PTHR30543:SF21">
    <property type="entry name" value="NAD(P)H-DEPENDENT FMN REDUCTASE LOT6"/>
    <property type="match status" value="1"/>
</dbReference>
<keyword evidence="2" id="KW-0560">Oxidoreductase</keyword>
<dbReference type="RefSeq" id="WP_006419051.1">
    <property type="nucleotide sequence ID" value="NZ_AENN01000018.1"/>
</dbReference>
<comment type="caution">
    <text evidence="2">The sequence shown here is derived from an EMBL/GenBank/DDBJ whole genome shotgun (WGS) entry which is preliminary data.</text>
</comment>
<keyword evidence="3" id="KW-1185">Reference proteome</keyword>
<accession>E4KRC6</accession>
<proteinExistence type="predicted"/>
<feature type="domain" description="NADPH-dependent FMN reductase-like" evidence="1">
    <location>
        <begin position="3"/>
        <end position="148"/>
    </location>
</feature>
<dbReference type="GO" id="GO:0005829">
    <property type="term" value="C:cytosol"/>
    <property type="evidence" value="ECO:0007669"/>
    <property type="project" value="TreeGrafter"/>
</dbReference>
<dbReference type="AlphaFoldDB" id="E4KRC6"/>
<dbReference type="InterPro" id="IPR005025">
    <property type="entry name" value="FMN_Rdtase-like_dom"/>
</dbReference>
<dbReference type="GO" id="GO:0010181">
    <property type="term" value="F:FMN binding"/>
    <property type="evidence" value="ECO:0007669"/>
    <property type="project" value="TreeGrafter"/>
</dbReference>
<dbReference type="Gene3D" id="3.40.50.360">
    <property type="match status" value="1"/>
</dbReference>
<organism evidence="2 3">
    <name type="scientific">Eremococcus coleocola ACS-139-V-Col8</name>
    <dbReference type="NCBI Taxonomy" id="908337"/>
    <lineage>
        <taxon>Bacteria</taxon>
        <taxon>Bacillati</taxon>
        <taxon>Bacillota</taxon>
        <taxon>Bacilli</taxon>
        <taxon>Lactobacillales</taxon>
        <taxon>Aerococcaceae</taxon>
        <taxon>Eremococcus</taxon>
    </lineage>
</organism>
<reference evidence="2 3" key="1">
    <citation type="submission" date="2010-10" db="EMBL/GenBank/DDBJ databases">
        <authorList>
            <person name="Durkin A.S."/>
            <person name="Madupu R."/>
            <person name="Torralba M."/>
            <person name="Gillis M."/>
            <person name="Methe B."/>
            <person name="Sutton G."/>
            <person name="Nelson K.E."/>
        </authorList>
    </citation>
    <scope>NUCLEOTIDE SEQUENCE [LARGE SCALE GENOMIC DNA]</scope>
    <source>
        <strain evidence="2 3">ACS-139-V-Col8</strain>
    </source>
</reference>
<dbReference type="OrthoDB" id="9812295at2"/>